<dbReference type="InterPro" id="IPR009019">
    <property type="entry name" value="KH_sf_prok-type"/>
</dbReference>
<dbReference type="PANTHER" id="PTHR34654:SF1">
    <property type="entry name" value="RNA-BINDING PROTEIN KHPA"/>
    <property type="match status" value="1"/>
</dbReference>
<dbReference type="GO" id="GO:0003723">
    <property type="term" value="F:RNA binding"/>
    <property type="evidence" value="ECO:0007669"/>
    <property type="project" value="UniProtKB-UniRule"/>
</dbReference>
<organism evidence="5 6">
    <name type="scientific">Candidatus Woesebacteria bacterium GW2011_GWA1_37_7</name>
    <dbReference type="NCBI Taxonomy" id="1618545"/>
    <lineage>
        <taxon>Bacteria</taxon>
        <taxon>Candidatus Woeseibacteriota</taxon>
    </lineage>
</organism>
<keyword evidence="2 3" id="KW-0694">RNA-binding</keyword>
<dbReference type="InterPro" id="IPR015946">
    <property type="entry name" value="KH_dom-like_a/b"/>
</dbReference>
<dbReference type="AlphaFoldDB" id="A0A0G0GZW9"/>
<keyword evidence="1" id="KW-0963">Cytoplasm</keyword>
<accession>A0A0G0GZW9</accession>
<dbReference type="Pfam" id="PF13083">
    <property type="entry name" value="KH_KhpA-B"/>
    <property type="match status" value="1"/>
</dbReference>
<evidence type="ECO:0000313" key="6">
    <source>
        <dbReference type="Proteomes" id="UP000034591"/>
    </source>
</evidence>
<sequence>MKDFLDFMLKNIISDGYEIEEVEEEGRLNLNVSVDKDKVGLVIGKGGRIIQAIQDLVRVKARLENKFVYVNVKER</sequence>
<evidence type="ECO:0000256" key="1">
    <source>
        <dbReference type="ARBA" id="ARBA00022490"/>
    </source>
</evidence>
<proteinExistence type="predicted"/>
<dbReference type="InterPro" id="IPR004044">
    <property type="entry name" value="KH_dom_type_2"/>
</dbReference>
<dbReference type="SUPFAM" id="SSF54814">
    <property type="entry name" value="Prokaryotic type KH domain (KH-domain type II)"/>
    <property type="match status" value="1"/>
</dbReference>
<reference evidence="5 6" key="1">
    <citation type="journal article" date="2015" name="Nature">
        <title>rRNA introns, odd ribosomes, and small enigmatic genomes across a large radiation of phyla.</title>
        <authorList>
            <person name="Brown C.T."/>
            <person name="Hug L.A."/>
            <person name="Thomas B.C."/>
            <person name="Sharon I."/>
            <person name="Castelle C.J."/>
            <person name="Singh A."/>
            <person name="Wilkins M.J."/>
            <person name="Williams K.H."/>
            <person name="Banfield J.F."/>
        </authorList>
    </citation>
    <scope>NUCLEOTIDE SEQUENCE [LARGE SCALE GENOMIC DNA]</scope>
</reference>
<evidence type="ECO:0000259" key="4">
    <source>
        <dbReference type="PROSITE" id="PS50823"/>
    </source>
</evidence>
<evidence type="ECO:0000256" key="2">
    <source>
        <dbReference type="ARBA" id="ARBA00022884"/>
    </source>
</evidence>
<evidence type="ECO:0000256" key="3">
    <source>
        <dbReference type="PROSITE-ProRule" id="PRU00118"/>
    </source>
</evidence>
<dbReference type="Gene3D" id="3.30.300.20">
    <property type="match status" value="1"/>
</dbReference>
<dbReference type="InterPro" id="IPR020627">
    <property type="entry name" value="KhpA"/>
</dbReference>
<evidence type="ECO:0000313" key="5">
    <source>
        <dbReference type="EMBL" id="KKQ36528.1"/>
    </source>
</evidence>
<dbReference type="Proteomes" id="UP000034591">
    <property type="component" value="Unassembled WGS sequence"/>
</dbReference>
<dbReference type="PROSITE" id="PS50823">
    <property type="entry name" value="KH_TYPE_2"/>
    <property type="match status" value="1"/>
</dbReference>
<name>A0A0G0GZW9_9BACT</name>
<protein>
    <recommendedName>
        <fullName evidence="4">KH type-2 domain-containing protein</fullName>
    </recommendedName>
</protein>
<dbReference type="PROSITE" id="PS50084">
    <property type="entry name" value="KH_TYPE_1"/>
    <property type="match status" value="1"/>
</dbReference>
<dbReference type="STRING" id="1618545.US53_C0048G0006"/>
<dbReference type="EMBL" id="LBTI01000048">
    <property type="protein sequence ID" value="KKQ36528.1"/>
    <property type="molecule type" value="Genomic_DNA"/>
</dbReference>
<gene>
    <name evidence="5" type="ORF">US53_C0048G0006</name>
</gene>
<comment type="caution">
    <text evidence="5">The sequence shown here is derived from an EMBL/GenBank/DDBJ whole genome shotgun (WGS) entry which is preliminary data.</text>
</comment>
<feature type="domain" description="KH type-2" evidence="4">
    <location>
        <begin position="1"/>
        <end position="75"/>
    </location>
</feature>
<dbReference type="PANTHER" id="PTHR34654">
    <property type="entry name" value="UPF0109 PROTEIN SCO5592"/>
    <property type="match status" value="1"/>
</dbReference>